<dbReference type="HOGENOM" id="CLU_3426957_0_0_1"/>
<evidence type="ECO:0000313" key="2">
    <source>
        <dbReference type="Proteomes" id="UP000008068"/>
    </source>
</evidence>
<reference evidence="2" key="1">
    <citation type="submission" date="2011-07" db="EMBL/GenBank/DDBJ databases">
        <authorList>
            <consortium name="Caenorhabditis brenneri Sequencing and Analysis Consortium"/>
            <person name="Wilson R.K."/>
        </authorList>
    </citation>
    <scope>NUCLEOTIDE SEQUENCE [LARGE SCALE GENOMIC DNA]</scope>
    <source>
        <strain evidence="2">PB2801</strain>
    </source>
</reference>
<dbReference type="EMBL" id="GL379892">
    <property type="protein sequence ID" value="EGT31988.1"/>
    <property type="molecule type" value="Genomic_DNA"/>
</dbReference>
<dbReference type="Proteomes" id="UP000008068">
    <property type="component" value="Unassembled WGS sequence"/>
</dbReference>
<accession>G0NIV2</accession>
<gene>
    <name evidence="1" type="ORF">CAEBREN_01121</name>
</gene>
<sequence length="21" mass="2656">MGERFKCEFRKFPHLILPFIF</sequence>
<name>G0NIV2_CAEBE</name>
<proteinExistence type="predicted"/>
<dbReference type="InParanoid" id="G0NIV2"/>
<dbReference type="AlphaFoldDB" id="G0NIV2"/>
<evidence type="ECO:0000313" key="1">
    <source>
        <dbReference type="EMBL" id="EGT31988.1"/>
    </source>
</evidence>
<protein>
    <submittedName>
        <fullName evidence="1">Uncharacterized protein</fullName>
    </submittedName>
</protein>
<organism evidence="2">
    <name type="scientific">Caenorhabditis brenneri</name>
    <name type="common">Nematode worm</name>
    <dbReference type="NCBI Taxonomy" id="135651"/>
    <lineage>
        <taxon>Eukaryota</taxon>
        <taxon>Metazoa</taxon>
        <taxon>Ecdysozoa</taxon>
        <taxon>Nematoda</taxon>
        <taxon>Chromadorea</taxon>
        <taxon>Rhabditida</taxon>
        <taxon>Rhabditina</taxon>
        <taxon>Rhabditomorpha</taxon>
        <taxon>Rhabditoidea</taxon>
        <taxon>Rhabditidae</taxon>
        <taxon>Peloderinae</taxon>
        <taxon>Caenorhabditis</taxon>
    </lineage>
</organism>
<keyword evidence="2" id="KW-1185">Reference proteome</keyword>